<sequence length="184" mass="21134">MVKRFMGVIVLILLTAACSEPPVPKPKAMLRLEYSGQKYAMTDLPCPFQFEKNTKASLHSESDCSFVMQYPEMNANIFLTYKEVDNDLDKLLRDAQKLTYEHVVKADNITEQPFVNEKDRVYGMFYNVEGNAASQTQFYLTDSIKHFVTGSLYFEAKPNYDSVLPAAHYLGKDIRTIMETLSWE</sequence>
<evidence type="ECO:0000313" key="1">
    <source>
        <dbReference type="EMBL" id="THD70027.1"/>
    </source>
</evidence>
<keyword evidence="1" id="KW-0449">Lipoprotein</keyword>
<protein>
    <submittedName>
        <fullName evidence="1">Gliding motility lipoprotein GldD</fullName>
    </submittedName>
</protein>
<keyword evidence="2" id="KW-1185">Reference proteome</keyword>
<accession>A0A4S3M703</accession>
<dbReference type="NCBIfam" id="TIGR03512">
    <property type="entry name" value="GldD_lipo"/>
    <property type="match status" value="1"/>
</dbReference>
<evidence type="ECO:0000313" key="2">
    <source>
        <dbReference type="Proteomes" id="UP000305939"/>
    </source>
</evidence>
<dbReference type="EMBL" id="SSMC01000001">
    <property type="protein sequence ID" value="THD70027.1"/>
    <property type="molecule type" value="Genomic_DNA"/>
</dbReference>
<dbReference type="InterPro" id="IPR019850">
    <property type="entry name" value="GldD-like"/>
</dbReference>
<comment type="caution">
    <text evidence="1">The sequence shown here is derived from an EMBL/GenBank/DDBJ whole genome shotgun (WGS) entry which is preliminary data.</text>
</comment>
<reference evidence="1 2" key="1">
    <citation type="submission" date="2019-04" db="EMBL/GenBank/DDBJ databases">
        <title>Draft genome sequence of Robertkochia marina CC-AMO-30D.</title>
        <authorList>
            <person name="Hameed A."/>
            <person name="Lin S.-Y."/>
            <person name="Shahina M."/>
            <person name="Lai W.-A."/>
            <person name="Young C.-C."/>
        </authorList>
    </citation>
    <scope>NUCLEOTIDE SEQUENCE [LARGE SCALE GENOMIC DNA]</scope>
    <source>
        <strain evidence="1 2">CC-AMO-30D</strain>
    </source>
</reference>
<dbReference type="OrthoDB" id="679501at2"/>
<dbReference type="Proteomes" id="UP000305939">
    <property type="component" value="Unassembled WGS sequence"/>
</dbReference>
<proteinExistence type="predicted"/>
<gene>
    <name evidence="1" type="primary">gldD</name>
    <name evidence="1" type="ORF">E7Z59_04300</name>
</gene>
<organism evidence="1 2">
    <name type="scientific">Robertkochia marina</name>
    <dbReference type="NCBI Taxonomy" id="1227945"/>
    <lineage>
        <taxon>Bacteria</taxon>
        <taxon>Pseudomonadati</taxon>
        <taxon>Bacteroidota</taxon>
        <taxon>Flavobacteriia</taxon>
        <taxon>Flavobacteriales</taxon>
        <taxon>Flavobacteriaceae</taxon>
        <taxon>Robertkochia</taxon>
    </lineage>
</organism>
<name>A0A4S3M703_9FLAO</name>
<dbReference type="PROSITE" id="PS51257">
    <property type="entry name" value="PROKAR_LIPOPROTEIN"/>
    <property type="match status" value="1"/>
</dbReference>
<dbReference type="Pfam" id="PF25593">
    <property type="entry name" value="GldD_lipo"/>
    <property type="match status" value="1"/>
</dbReference>
<dbReference type="AlphaFoldDB" id="A0A4S3M703"/>